<feature type="transmembrane region" description="Helical" evidence="3">
    <location>
        <begin position="162"/>
        <end position="183"/>
    </location>
</feature>
<dbReference type="CDD" id="cd17546">
    <property type="entry name" value="REC_hyHK_CKI1_RcsC-like"/>
    <property type="match status" value="1"/>
</dbReference>
<comment type="caution">
    <text evidence="5">The sequence shown here is derived from an EMBL/GenBank/DDBJ whole genome shotgun (WGS) entry which is preliminary data.</text>
</comment>
<dbReference type="EMBL" id="REFJ01000001">
    <property type="protein sequence ID" value="RMA82765.1"/>
    <property type="molecule type" value="Genomic_DNA"/>
</dbReference>
<evidence type="ECO:0000256" key="2">
    <source>
        <dbReference type="PROSITE-ProRule" id="PRU00169"/>
    </source>
</evidence>
<dbReference type="PANTHER" id="PTHR43719">
    <property type="entry name" value="TWO-COMPONENT HISTIDINE KINASE"/>
    <property type="match status" value="1"/>
</dbReference>
<evidence type="ECO:0000259" key="4">
    <source>
        <dbReference type="PROSITE" id="PS50110"/>
    </source>
</evidence>
<evidence type="ECO:0000256" key="1">
    <source>
        <dbReference type="ARBA" id="ARBA00022553"/>
    </source>
</evidence>
<dbReference type="InterPro" id="IPR011006">
    <property type="entry name" value="CheY-like_superfamily"/>
</dbReference>
<dbReference type="Proteomes" id="UP000267187">
    <property type="component" value="Unassembled WGS sequence"/>
</dbReference>
<dbReference type="InterPro" id="IPR050956">
    <property type="entry name" value="2C_system_His_kinase"/>
</dbReference>
<dbReference type="InterPro" id="IPR001789">
    <property type="entry name" value="Sig_transdc_resp-reg_receiver"/>
</dbReference>
<keyword evidence="3" id="KW-0472">Membrane</keyword>
<feature type="modified residue" description="4-aspartylphosphate" evidence="2">
    <location>
        <position position="656"/>
    </location>
</feature>
<keyword evidence="6" id="KW-1185">Reference proteome</keyword>
<dbReference type="OrthoDB" id="6187449at2"/>
<feature type="domain" description="Response regulatory" evidence="4">
    <location>
        <begin position="607"/>
        <end position="727"/>
    </location>
</feature>
<protein>
    <submittedName>
        <fullName evidence="5">Response regulator receiver domain-containing protein</fullName>
    </submittedName>
</protein>
<dbReference type="Gene3D" id="3.40.50.2300">
    <property type="match status" value="1"/>
</dbReference>
<dbReference type="AlphaFoldDB" id="A0A3M0AJL5"/>
<evidence type="ECO:0000256" key="3">
    <source>
        <dbReference type="SAM" id="Phobius"/>
    </source>
</evidence>
<proteinExistence type="predicted"/>
<dbReference type="SUPFAM" id="SSF52172">
    <property type="entry name" value="CheY-like"/>
    <property type="match status" value="1"/>
</dbReference>
<accession>A0A3M0AJL5</accession>
<keyword evidence="1 2" id="KW-0597">Phosphoprotein</keyword>
<organism evidence="5 6">
    <name type="scientific">Umboniibacter marinipuniceus</name>
    <dbReference type="NCBI Taxonomy" id="569599"/>
    <lineage>
        <taxon>Bacteria</taxon>
        <taxon>Pseudomonadati</taxon>
        <taxon>Pseudomonadota</taxon>
        <taxon>Gammaproteobacteria</taxon>
        <taxon>Cellvibrionales</taxon>
        <taxon>Cellvibrionaceae</taxon>
        <taxon>Umboniibacter</taxon>
    </lineage>
</organism>
<dbReference type="SMART" id="SM00448">
    <property type="entry name" value="REC"/>
    <property type="match status" value="1"/>
</dbReference>
<evidence type="ECO:0000313" key="5">
    <source>
        <dbReference type="EMBL" id="RMA82765.1"/>
    </source>
</evidence>
<reference evidence="5 6" key="1">
    <citation type="submission" date="2018-10" db="EMBL/GenBank/DDBJ databases">
        <title>Genomic Encyclopedia of Type Strains, Phase IV (KMG-IV): sequencing the most valuable type-strain genomes for metagenomic binning, comparative biology and taxonomic classification.</title>
        <authorList>
            <person name="Goeker M."/>
        </authorList>
    </citation>
    <scope>NUCLEOTIDE SEQUENCE [LARGE SCALE GENOMIC DNA]</scope>
    <source>
        <strain evidence="5 6">DSM 25080</strain>
    </source>
</reference>
<dbReference type="Pfam" id="PF00072">
    <property type="entry name" value="Response_reg"/>
    <property type="match status" value="1"/>
</dbReference>
<dbReference type="PANTHER" id="PTHR43719:SF28">
    <property type="entry name" value="PEROXIDE STRESS-ACTIVATED HISTIDINE KINASE MAK1-RELATED"/>
    <property type="match status" value="1"/>
</dbReference>
<dbReference type="PROSITE" id="PS50110">
    <property type="entry name" value="RESPONSE_REGULATORY"/>
    <property type="match status" value="1"/>
</dbReference>
<evidence type="ECO:0000313" key="6">
    <source>
        <dbReference type="Proteomes" id="UP000267187"/>
    </source>
</evidence>
<keyword evidence="3" id="KW-0812">Transmembrane</keyword>
<gene>
    <name evidence="5" type="ORF">DFR27_0726</name>
</gene>
<keyword evidence="3" id="KW-1133">Transmembrane helix</keyword>
<feature type="transmembrane region" description="Helical" evidence="3">
    <location>
        <begin position="12"/>
        <end position="34"/>
    </location>
</feature>
<name>A0A3M0AJL5_9GAMM</name>
<dbReference type="RefSeq" id="WP_121876070.1">
    <property type="nucleotide sequence ID" value="NZ_REFJ01000001.1"/>
</dbReference>
<sequence>MKGKLEKRRNTALIVLVVSLFTLLTFTVFTFINIGQHVDDRRYFGFIEGEFAGIENRLLSIRSDNCSAFNEQCQDDLSAYLANEFRASIEQIQAWAGNEDNWFTKRHEEQLEQVVIALQAFRANPNIDRWRVLISKIAEMREIHAALDQRLLSRAESLVDTLALGLILLALAAIIATLLSIFYQRRITQEAKLDDHERWSQIQELNQSLGQVESLQSLVESDDLDPAVQAIIMRYIAMHGSLTESTQGIELFRNINKSINYEFRSLTNTITGGLRLLTGEIEGKSLVLANEMMQSTVVLDDLANNFLGIFGDATSDIESNVQDVIDRVLSLVRAKSERNYQQLECFVSRYVSDTLQVSPIKLLWTIYLELSKVIDVYRNKQVVILIDSQREVGSVRQILSVKFYFVDSLSGVIKELDEREWGEDKEVGYCYADLIFSGNVPATYMIAKDPNGDVRYTLSLTIRSASSQTEAMPLADNTYLLCGSSSLQNDIIDQTIRQAGGEVVYLPTPASAFQTVPKYPEAAGVIVTDTIEGIELKSFLRTLSSRMKSAKLKPKLILSLSSKKFEVETTDFVDQVVLRPTSPVSFVSALVSVLPDSNEDGDAEAAKIICVDDDMTHGFILSEILEAGGWPAEHHENSREAVEYIISHPTKVVFMDCIMPDLNGFEATRMIRAYEAENNIKQPITIIGATGLTSVSEMNDCIEAGMDYVINKPYSQDEILRVLKTYSAARKVV</sequence>
<dbReference type="GO" id="GO:0000160">
    <property type="term" value="P:phosphorelay signal transduction system"/>
    <property type="evidence" value="ECO:0007669"/>
    <property type="project" value="InterPro"/>
</dbReference>